<dbReference type="STRING" id="362413.RC62_3892"/>
<dbReference type="CDD" id="cd03809">
    <property type="entry name" value="GT4_MtfB-like"/>
    <property type="match status" value="1"/>
</dbReference>
<dbReference type="EMBL" id="JRLF01000007">
    <property type="protein sequence ID" value="KQB41547.1"/>
    <property type="molecule type" value="Genomic_DNA"/>
</dbReference>
<feature type="domain" description="Glycosyl transferase family 1" evidence="2">
    <location>
        <begin position="183"/>
        <end position="314"/>
    </location>
</feature>
<accession>A0A0Q0WZC5</accession>
<dbReference type="RefSeq" id="WP_055093127.1">
    <property type="nucleotide sequence ID" value="NZ_JRLF01000007.1"/>
</dbReference>
<reference evidence="4 5" key="1">
    <citation type="submission" date="2014-09" db="EMBL/GenBank/DDBJ databases">
        <title>Genome sequence of Flavobacterium aquidurense RC62.</title>
        <authorList>
            <person name="Kim J.F."/>
            <person name="Kwak M.-J."/>
        </authorList>
    </citation>
    <scope>NUCLEOTIDE SEQUENCE [LARGE SCALE GENOMIC DNA]</scope>
    <source>
        <strain evidence="4 5">RC62</strain>
    </source>
</reference>
<dbReference type="PANTHER" id="PTHR46401:SF2">
    <property type="entry name" value="GLYCOSYLTRANSFERASE WBBK-RELATED"/>
    <property type="match status" value="1"/>
</dbReference>
<dbReference type="PANTHER" id="PTHR46401">
    <property type="entry name" value="GLYCOSYLTRANSFERASE WBBK-RELATED"/>
    <property type="match status" value="1"/>
</dbReference>
<dbReference type="PATRIC" id="fig|362413.3.peg.3818"/>
<dbReference type="Gene3D" id="3.40.50.2000">
    <property type="entry name" value="Glycogen Phosphorylase B"/>
    <property type="match status" value="2"/>
</dbReference>
<dbReference type="Proteomes" id="UP000050443">
    <property type="component" value="Unassembled WGS sequence"/>
</dbReference>
<evidence type="ECO:0000256" key="1">
    <source>
        <dbReference type="ARBA" id="ARBA00022679"/>
    </source>
</evidence>
<dbReference type="Pfam" id="PF00534">
    <property type="entry name" value="Glycos_transf_1"/>
    <property type="match status" value="1"/>
</dbReference>
<protein>
    <submittedName>
        <fullName evidence="4">Glycosyl transferase group 1</fullName>
    </submittedName>
</protein>
<feature type="domain" description="Glycosyltransferase subfamily 4-like N-terminal" evidence="3">
    <location>
        <begin position="56"/>
        <end position="164"/>
    </location>
</feature>
<evidence type="ECO:0000313" key="5">
    <source>
        <dbReference type="Proteomes" id="UP000050443"/>
    </source>
</evidence>
<organism evidence="4 5">
    <name type="scientific">Flavobacterium aquidurense</name>
    <dbReference type="NCBI Taxonomy" id="362413"/>
    <lineage>
        <taxon>Bacteria</taxon>
        <taxon>Pseudomonadati</taxon>
        <taxon>Bacteroidota</taxon>
        <taxon>Flavobacteriia</taxon>
        <taxon>Flavobacteriales</taxon>
        <taxon>Flavobacteriaceae</taxon>
        <taxon>Flavobacterium</taxon>
    </lineage>
</organism>
<dbReference type="OrthoDB" id="9801609at2"/>
<dbReference type="InterPro" id="IPR028098">
    <property type="entry name" value="Glyco_trans_4-like_N"/>
</dbReference>
<comment type="caution">
    <text evidence="4">The sequence shown here is derived from an EMBL/GenBank/DDBJ whole genome shotgun (WGS) entry which is preliminary data.</text>
</comment>
<dbReference type="InterPro" id="IPR001296">
    <property type="entry name" value="Glyco_trans_1"/>
</dbReference>
<dbReference type="SUPFAM" id="SSF53756">
    <property type="entry name" value="UDP-Glycosyltransferase/glycogen phosphorylase"/>
    <property type="match status" value="1"/>
</dbReference>
<evidence type="ECO:0000259" key="3">
    <source>
        <dbReference type="Pfam" id="PF13439"/>
    </source>
</evidence>
<evidence type="ECO:0000313" key="4">
    <source>
        <dbReference type="EMBL" id="KQB41547.1"/>
    </source>
</evidence>
<name>A0A0Q0WZC5_9FLAO</name>
<evidence type="ECO:0000259" key="2">
    <source>
        <dbReference type="Pfam" id="PF00534"/>
    </source>
</evidence>
<dbReference type="AlphaFoldDB" id="A0A0Q0WZC5"/>
<dbReference type="GO" id="GO:0016757">
    <property type="term" value="F:glycosyltransferase activity"/>
    <property type="evidence" value="ECO:0007669"/>
    <property type="project" value="InterPro"/>
</dbReference>
<keyword evidence="1 4" id="KW-0808">Transferase</keyword>
<gene>
    <name evidence="4" type="ORF">RC62_3892</name>
</gene>
<proteinExistence type="predicted"/>
<sequence length="343" mass="40144">MKIGVDCRLVNKNHNTGISRYTEFLIEYYISQYGSENILLITNDIKFAYSDCNVIFTKLKPFNLFHFFYYPNFIKNHNLELLHIPFYSGLVYKIKNVKNIVTVHDLMFHFVDNFFGKNVILNKMKIFYFNYIVKKSLMNADVIVSVSETTRKDVFNYYGYDSIHIPEDSEIVQLEDYSILEKYNLKDKGFYFYCGNNRPHKNINFIIDIFINNSNLPPLVLAGKGHENFKNVIATGIITDAELSALYKSAIAFVFPSKYEGFGLPVLESLRSGTFVIASKIPAFMEFKTKNIFFFELDDEEEFLKAIKDTLSNDFIFDKPFLDYYDKEMIYESNNTMIANLFN</sequence>
<dbReference type="Pfam" id="PF13439">
    <property type="entry name" value="Glyco_transf_4"/>
    <property type="match status" value="1"/>
</dbReference>